<comment type="caution">
    <text evidence="3">Lacks conserved residue(s) required for the propagation of feature annotation.</text>
</comment>
<dbReference type="Proteomes" id="UP000243459">
    <property type="component" value="Chromosome 9"/>
</dbReference>
<keyword evidence="5" id="KW-1185">Reference proteome</keyword>
<accession>A0A5P1E988</accession>
<keyword evidence="1" id="KW-0805">Transcription regulation</keyword>
<dbReference type="PANTHER" id="PTHR31636">
    <property type="entry name" value="OSJNBA0084A10.13 PROTEIN-RELATED"/>
    <property type="match status" value="1"/>
</dbReference>
<proteinExistence type="inferred from homology"/>
<dbReference type="PROSITE" id="PS50985">
    <property type="entry name" value="GRAS"/>
    <property type="match status" value="1"/>
</dbReference>
<evidence type="ECO:0000256" key="3">
    <source>
        <dbReference type="PROSITE-ProRule" id="PRU01191"/>
    </source>
</evidence>
<evidence type="ECO:0000313" key="4">
    <source>
        <dbReference type="EMBL" id="ONK58065.1"/>
    </source>
</evidence>
<dbReference type="Gramene" id="ONK58065">
    <property type="protein sequence ID" value="ONK58065"/>
    <property type="gene ID" value="A4U43_C09F7750"/>
</dbReference>
<evidence type="ECO:0000256" key="1">
    <source>
        <dbReference type="ARBA" id="ARBA00023015"/>
    </source>
</evidence>
<organism evidence="4 5">
    <name type="scientific">Asparagus officinalis</name>
    <name type="common">Garden asparagus</name>
    <dbReference type="NCBI Taxonomy" id="4686"/>
    <lineage>
        <taxon>Eukaryota</taxon>
        <taxon>Viridiplantae</taxon>
        <taxon>Streptophyta</taxon>
        <taxon>Embryophyta</taxon>
        <taxon>Tracheophyta</taxon>
        <taxon>Spermatophyta</taxon>
        <taxon>Magnoliopsida</taxon>
        <taxon>Liliopsida</taxon>
        <taxon>Asparagales</taxon>
        <taxon>Asparagaceae</taxon>
        <taxon>Asparagoideae</taxon>
        <taxon>Asparagus</taxon>
    </lineage>
</organism>
<dbReference type="Pfam" id="PF03514">
    <property type="entry name" value="GRAS"/>
    <property type="match status" value="1"/>
</dbReference>
<dbReference type="InterPro" id="IPR005202">
    <property type="entry name" value="TF_GRAS"/>
</dbReference>
<name>A0A5P1E988_ASPOF</name>
<dbReference type="OMA" id="MRTHYCP"/>
<feature type="region of interest" description="SAW" evidence="3">
    <location>
        <begin position="379"/>
        <end position="466"/>
    </location>
</feature>
<dbReference type="AlphaFoldDB" id="A0A5P1E988"/>
<feature type="short sequence motif" description="VHIID" evidence="3">
    <location>
        <begin position="201"/>
        <end position="205"/>
    </location>
</feature>
<comment type="similarity">
    <text evidence="3">Belongs to the GRAS family.</text>
</comment>
<evidence type="ECO:0000313" key="5">
    <source>
        <dbReference type="Proteomes" id="UP000243459"/>
    </source>
</evidence>
<sequence>MLTCLLPPPPYSKNKGSERMQEVEIEEDLLTLGLSINGSWRSDSISKKRKIRDEPYACNKFFALLQARDRMLQLDAGSHGLEDGKGLHLIHLLLISATAIDDNNTSSAIDSLTELYRNVSLNGDPIQRVSAYFTDGLAAKLLTRRSPLYSMIVANPTPEQELLAFTQLYRNSPYYQFAHFTANQVIIEAFDEEEKHNNRSLHVIDFDVSYGFQWPSLIQSLSDKATSNSPIYLRITGFGQSLEVLKETEIRLKNFAKGCNNLFFEFKGNLRGLGQRNIEVKKDETLVVNLVFYLQSLMSSNEVSATLNYIKLLNPSLVVLVEKEGSRISRSFFLSRFMESLHYFAAMFDSLDDCLPADSIDRLSIEKNHLGREIKYIVTNEERENNNLKNERLETWKKRMESNGFEGIKLSSRSISQAKLLLKIKSHCSNSDFANAGGFRIFERDEGRGLSLGWQDRHLITATSWRCAL</sequence>
<reference evidence="5" key="1">
    <citation type="journal article" date="2017" name="Nat. Commun.">
        <title>The asparagus genome sheds light on the origin and evolution of a young Y chromosome.</title>
        <authorList>
            <person name="Harkess A."/>
            <person name="Zhou J."/>
            <person name="Xu C."/>
            <person name="Bowers J.E."/>
            <person name="Van der Hulst R."/>
            <person name="Ayyampalayam S."/>
            <person name="Mercati F."/>
            <person name="Riccardi P."/>
            <person name="McKain M.R."/>
            <person name="Kakrana A."/>
            <person name="Tang H."/>
            <person name="Ray J."/>
            <person name="Groenendijk J."/>
            <person name="Arikit S."/>
            <person name="Mathioni S.M."/>
            <person name="Nakano M."/>
            <person name="Shan H."/>
            <person name="Telgmann-Rauber A."/>
            <person name="Kanno A."/>
            <person name="Yue Z."/>
            <person name="Chen H."/>
            <person name="Li W."/>
            <person name="Chen Y."/>
            <person name="Xu X."/>
            <person name="Zhang Y."/>
            <person name="Luo S."/>
            <person name="Chen H."/>
            <person name="Gao J."/>
            <person name="Mao Z."/>
            <person name="Pires J.C."/>
            <person name="Luo M."/>
            <person name="Kudrna D."/>
            <person name="Wing R.A."/>
            <person name="Meyers B.C."/>
            <person name="Yi K."/>
            <person name="Kong H."/>
            <person name="Lavrijsen P."/>
            <person name="Sunseri F."/>
            <person name="Falavigna A."/>
            <person name="Ye Y."/>
            <person name="Leebens-Mack J.H."/>
            <person name="Chen G."/>
        </authorList>
    </citation>
    <scope>NUCLEOTIDE SEQUENCE [LARGE SCALE GENOMIC DNA]</scope>
    <source>
        <strain evidence="5">cv. DH0086</strain>
    </source>
</reference>
<protein>
    <submittedName>
        <fullName evidence="4">Uncharacterized protein</fullName>
    </submittedName>
</protein>
<dbReference type="EMBL" id="CM007389">
    <property type="protein sequence ID" value="ONK58065.1"/>
    <property type="molecule type" value="Genomic_DNA"/>
</dbReference>
<evidence type="ECO:0000256" key="2">
    <source>
        <dbReference type="ARBA" id="ARBA00023163"/>
    </source>
</evidence>
<gene>
    <name evidence="4" type="ORF">A4U43_C09F7750</name>
</gene>
<keyword evidence="2" id="KW-0804">Transcription</keyword>